<feature type="non-terminal residue" evidence="1">
    <location>
        <position position="1"/>
    </location>
</feature>
<gene>
    <name evidence="1" type="ORF">FNJ87_09125</name>
</gene>
<comment type="caution">
    <text evidence="1">The sequence shown here is derived from an EMBL/GenBank/DDBJ whole genome shotgun (WGS) entry which is preliminary data.</text>
</comment>
<keyword evidence="2" id="KW-1185">Reference proteome</keyword>
<dbReference type="EMBL" id="JADKYU010000470">
    <property type="protein sequence ID" value="MBF4984478.1"/>
    <property type="molecule type" value="Genomic_DNA"/>
</dbReference>
<accession>A0ABS0A540</accession>
<reference evidence="1 2" key="1">
    <citation type="submission" date="2020-11" db="EMBL/GenBank/DDBJ databases">
        <title>P. mediterranea TC4 genome.</title>
        <authorList>
            <person name="Molmeret M."/>
        </authorList>
    </citation>
    <scope>NUCLEOTIDE SEQUENCE [LARGE SCALE GENOMIC DNA]</scope>
    <source>
        <strain evidence="1 2">TC4</strain>
    </source>
</reference>
<evidence type="ECO:0000313" key="2">
    <source>
        <dbReference type="Proteomes" id="UP001194729"/>
    </source>
</evidence>
<evidence type="ECO:0000313" key="1">
    <source>
        <dbReference type="EMBL" id="MBF4984478.1"/>
    </source>
</evidence>
<organism evidence="1 2">
    <name type="scientific">Nonlabens mediterrranea</name>
    <dbReference type="NCBI Taxonomy" id="1419947"/>
    <lineage>
        <taxon>Bacteria</taxon>
        <taxon>Pseudomonadati</taxon>
        <taxon>Bacteroidota</taxon>
        <taxon>Flavobacteriia</taxon>
        <taxon>Flavobacteriales</taxon>
        <taxon>Flavobacteriaceae</taxon>
        <taxon>Nonlabens</taxon>
    </lineage>
</organism>
<protein>
    <submittedName>
        <fullName evidence="1">Uncharacterized protein</fullName>
    </submittedName>
</protein>
<sequence>TFAPLVSDPLDGLIAYNRSSSTGTGLYLWENRWKRFLTTDDIDIDWHEAGTTSPPNNINDDIVTSGSVGIGGTSITTDASLDLSADDNGFMVNRVTLTNAGVAGPISSPAEGMLVYNDTENLSPTGYLNDVRVGFYAWQNGRWVAQKTESRSARFGNAANRTQNLNDFTANELELFAFNEWNDDTNLYDVIEDPSTTRLTIGEDGRYKITVGMSIIVDGGSTNVDIQLDAELRVNRSGSTLYPGTTTSNNYMRNRNGTTTSSINLNETIELQDGDEVYIHVERTGNSGTVTMRPEAGSNFFTIEKIK</sequence>
<proteinExistence type="predicted"/>
<dbReference type="Proteomes" id="UP001194729">
    <property type="component" value="Unassembled WGS sequence"/>
</dbReference>
<name>A0ABS0A540_9FLAO</name>